<keyword evidence="1" id="KW-0472">Membrane</keyword>
<keyword evidence="3" id="KW-1185">Reference proteome</keyword>
<sequence>MKTEANARLDTDEGPFYRGAIRWLAGLEDGAILRVAFFGLLIGTASVLYVDFRELTAGESAGLALPGHPILPPSNPALPQGPMPNVTTAPEVLDQPLEIALGTGGQLRLTGTIDPGAAARFAAEIAARGEYVQTVLLDSPGGSVVDALAIGDLIHEKGLATEVAAGSLCASSCPIVFASGAERIAGPDAAIGVHQIYASAMSGDPLRAAGVAMADAQSITADIIAHLTKSGVDPAMWLHALQTPPDQLYYFSAEELTALKIVTNLAQN</sequence>
<evidence type="ECO:0008006" key="4">
    <source>
        <dbReference type="Google" id="ProtNLM"/>
    </source>
</evidence>
<dbReference type="Proteomes" id="UP001061862">
    <property type="component" value="Chromosome"/>
</dbReference>
<proteinExistence type="predicted"/>
<dbReference type="SUPFAM" id="SSF52096">
    <property type="entry name" value="ClpP/crotonase"/>
    <property type="match status" value="1"/>
</dbReference>
<evidence type="ECO:0000256" key="1">
    <source>
        <dbReference type="SAM" id="Phobius"/>
    </source>
</evidence>
<evidence type="ECO:0000313" key="2">
    <source>
        <dbReference type="EMBL" id="UXN71484.1"/>
    </source>
</evidence>
<accession>A0ABY6CGW7</accession>
<reference evidence="2 3" key="1">
    <citation type="submission" date="2022-09" db="EMBL/GenBank/DDBJ databases">
        <title>Interaction between co-microsymbionts with complementary sets of symbiotic genes in legume-rhizobium systems.</title>
        <authorList>
            <person name="Safronova V."/>
            <person name="Sazanova A."/>
            <person name="Afonin A."/>
            <person name="Chirak E."/>
        </authorList>
    </citation>
    <scope>NUCLEOTIDE SEQUENCE [LARGE SCALE GENOMIC DNA]</scope>
    <source>
        <strain evidence="2 3">A18/4-1</strain>
    </source>
</reference>
<dbReference type="RefSeq" id="WP_262171060.1">
    <property type="nucleotide sequence ID" value="NZ_CP104965.1"/>
</dbReference>
<dbReference type="Gene3D" id="3.90.226.10">
    <property type="entry name" value="2-enoyl-CoA Hydratase, Chain A, domain 1"/>
    <property type="match status" value="1"/>
</dbReference>
<gene>
    <name evidence="2" type="ORF">N8A98_10000</name>
</gene>
<evidence type="ECO:0000313" key="3">
    <source>
        <dbReference type="Proteomes" id="UP001061862"/>
    </source>
</evidence>
<protein>
    <recommendedName>
        <fullName evidence="4">STAS domain-containing protein</fullName>
    </recommendedName>
</protein>
<feature type="transmembrane region" description="Helical" evidence="1">
    <location>
        <begin position="31"/>
        <end position="50"/>
    </location>
</feature>
<organism evidence="2 3">
    <name type="scientific">Devosia neptuniae</name>
    <dbReference type="NCBI Taxonomy" id="191302"/>
    <lineage>
        <taxon>Bacteria</taxon>
        <taxon>Pseudomonadati</taxon>
        <taxon>Pseudomonadota</taxon>
        <taxon>Alphaproteobacteria</taxon>
        <taxon>Hyphomicrobiales</taxon>
        <taxon>Devosiaceae</taxon>
        <taxon>Devosia</taxon>
    </lineage>
</organism>
<dbReference type="EMBL" id="CP104965">
    <property type="protein sequence ID" value="UXN71484.1"/>
    <property type="molecule type" value="Genomic_DNA"/>
</dbReference>
<dbReference type="InterPro" id="IPR029045">
    <property type="entry name" value="ClpP/crotonase-like_dom_sf"/>
</dbReference>
<name>A0ABY6CGW7_9HYPH</name>
<keyword evidence="1" id="KW-0812">Transmembrane</keyword>
<keyword evidence="1" id="KW-1133">Transmembrane helix</keyword>